<dbReference type="AlphaFoldDB" id="A0A4E0RLJ7"/>
<dbReference type="GO" id="GO:0030154">
    <property type="term" value="P:cell differentiation"/>
    <property type="evidence" value="ECO:0007669"/>
    <property type="project" value="TreeGrafter"/>
</dbReference>
<accession>A0A4E0RLJ7</accession>
<dbReference type="InterPro" id="IPR000418">
    <property type="entry name" value="Ets_dom"/>
</dbReference>
<dbReference type="InterPro" id="IPR046328">
    <property type="entry name" value="ETS_fam"/>
</dbReference>
<dbReference type="GO" id="GO:0000981">
    <property type="term" value="F:DNA-binding transcription factor activity, RNA polymerase II-specific"/>
    <property type="evidence" value="ECO:0007669"/>
    <property type="project" value="TreeGrafter"/>
</dbReference>
<dbReference type="InterPro" id="IPR036390">
    <property type="entry name" value="WH_DNA-bd_sf"/>
</dbReference>
<protein>
    <submittedName>
        <fullName evidence="5">ETS transcription factor Elf 2</fullName>
    </submittedName>
</protein>
<organism evidence="5 6">
    <name type="scientific">Fasciola hepatica</name>
    <name type="common">Liver fluke</name>
    <dbReference type="NCBI Taxonomy" id="6192"/>
    <lineage>
        <taxon>Eukaryota</taxon>
        <taxon>Metazoa</taxon>
        <taxon>Spiralia</taxon>
        <taxon>Lophotrochozoa</taxon>
        <taxon>Platyhelminthes</taxon>
        <taxon>Trematoda</taxon>
        <taxon>Digenea</taxon>
        <taxon>Plagiorchiida</taxon>
        <taxon>Echinostomata</taxon>
        <taxon>Echinostomatoidea</taxon>
        <taxon>Fasciolidae</taxon>
        <taxon>Fasciola</taxon>
    </lineage>
</organism>
<dbReference type="InterPro" id="IPR036388">
    <property type="entry name" value="WH-like_DNA-bd_sf"/>
</dbReference>
<keyword evidence="6" id="KW-1185">Reference proteome</keyword>
<dbReference type="EMBL" id="JXXN02000408">
    <property type="protein sequence ID" value="THD27491.1"/>
    <property type="molecule type" value="Genomic_DNA"/>
</dbReference>
<evidence type="ECO:0000313" key="5">
    <source>
        <dbReference type="EMBL" id="THD27491.1"/>
    </source>
</evidence>
<dbReference type="Proteomes" id="UP000230066">
    <property type="component" value="Unassembled WGS sequence"/>
</dbReference>
<dbReference type="GO" id="GO:0005634">
    <property type="term" value="C:nucleus"/>
    <property type="evidence" value="ECO:0007669"/>
    <property type="project" value="UniProtKB-SubCell"/>
</dbReference>
<keyword evidence="2 3" id="KW-0238">DNA-binding</keyword>
<dbReference type="SUPFAM" id="SSF46785">
    <property type="entry name" value="Winged helix' DNA-binding domain"/>
    <property type="match status" value="1"/>
</dbReference>
<dbReference type="PANTHER" id="PTHR11849">
    <property type="entry name" value="ETS"/>
    <property type="match status" value="1"/>
</dbReference>
<evidence type="ECO:0000259" key="4">
    <source>
        <dbReference type="PROSITE" id="PS50061"/>
    </source>
</evidence>
<comment type="similarity">
    <text evidence="1 3">Belongs to the ETS family.</text>
</comment>
<dbReference type="PROSITE" id="PS50061">
    <property type="entry name" value="ETS_DOMAIN_3"/>
    <property type="match status" value="1"/>
</dbReference>
<evidence type="ECO:0000256" key="2">
    <source>
        <dbReference type="ARBA" id="ARBA00023125"/>
    </source>
</evidence>
<reference evidence="5" key="1">
    <citation type="submission" date="2019-03" db="EMBL/GenBank/DDBJ databases">
        <title>Improved annotation for the trematode Fasciola hepatica.</title>
        <authorList>
            <person name="Choi Y.-J."/>
            <person name="Martin J."/>
            <person name="Mitreva M."/>
        </authorList>
    </citation>
    <scope>NUCLEOTIDE SEQUENCE [LARGE SCALE GENOMIC DNA]</scope>
</reference>
<dbReference type="GO" id="GO:0043565">
    <property type="term" value="F:sequence-specific DNA binding"/>
    <property type="evidence" value="ECO:0007669"/>
    <property type="project" value="InterPro"/>
</dbReference>
<dbReference type="Gene3D" id="1.10.10.10">
    <property type="entry name" value="Winged helix-like DNA-binding domain superfamily/Winged helix DNA-binding domain"/>
    <property type="match status" value="1"/>
</dbReference>
<evidence type="ECO:0000256" key="1">
    <source>
        <dbReference type="ARBA" id="ARBA00005562"/>
    </source>
</evidence>
<evidence type="ECO:0000313" key="6">
    <source>
        <dbReference type="Proteomes" id="UP000230066"/>
    </source>
</evidence>
<comment type="caution">
    <text evidence="5">The sequence shown here is derived from an EMBL/GenBank/DDBJ whole genome shotgun (WGS) entry which is preliminary data.</text>
</comment>
<dbReference type="PRINTS" id="PR00454">
    <property type="entry name" value="ETSDOMAIN"/>
</dbReference>
<sequence>MTQYTLIPKPMQSATLYLTDPKVSQPHQSNTTYPSHVVTQDDTFSLFYPNVLPSYRCRVVYPQSVCTTPDFYYYDQALDTPVQLYDIPEDFPQQETISLSMIPPKSQANVSSKTVLNTDPVCDPRAITRNINLTDPLMTDIVGDSEKQIRGCDDTSSLYDVASSASLSPCRSHTCSFVCSQSHPDPDSPLSIESDWLSNVDLSVSCSSPSSASGVSPLPPVIRELRPDPYHSLSSSRKSRFFRSSRGWKPNGRCPHPVRSNLVSVPRIHATKPFKHLAPRDPRHLESHPFLSTAGSRKRPMYLSRPFRGSSSIRMTRGDASRLLCTSVHDCTLCTAGSPRLTPGSHTKGTLVNAMATTTSPGSYSPAPTNELAHSAKRLHLLDFIMYLLGERSNSISGVGDSALLSRGPCSCSSPSSVACSCPYLTNAETRGTISSTACVEWVDEDAGVFSIKNPVRLAELWGTYKNNRNMTFESLCRSLRLYYVSGKLERVRGQRNQYRLLDDPLR</sequence>
<dbReference type="SMART" id="SM00413">
    <property type="entry name" value="ETS"/>
    <property type="match status" value="1"/>
</dbReference>
<proteinExistence type="inferred from homology"/>
<gene>
    <name evidence="5" type="ORF">D915_001618</name>
</gene>
<name>A0A4E0RLJ7_FASHE</name>
<dbReference type="Pfam" id="PF00178">
    <property type="entry name" value="Ets"/>
    <property type="match status" value="1"/>
</dbReference>
<evidence type="ECO:0000256" key="3">
    <source>
        <dbReference type="RuleBase" id="RU004019"/>
    </source>
</evidence>
<keyword evidence="3" id="KW-0539">Nucleus</keyword>
<feature type="domain" description="ETS" evidence="4">
    <location>
        <begin position="435"/>
        <end position="502"/>
    </location>
</feature>
<comment type="subcellular location">
    <subcellularLocation>
        <location evidence="3">Nucleus</location>
    </subcellularLocation>
</comment>